<dbReference type="Pfam" id="PF22485">
    <property type="entry name" value="DUF6987"/>
    <property type="match status" value="1"/>
</dbReference>
<accession>A0A0D7B429</accession>
<feature type="domain" description="DUF6987" evidence="2">
    <location>
        <begin position="131"/>
        <end position="234"/>
    </location>
</feature>
<dbReference type="AlphaFoldDB" id="A0A0D7B429"/>
<evidence type="ECO:0000313" key="4">
    <source>
        <dbReference type="Proteomes" id="UP000054007"/>
    </source>
</evidence>
<evidence type="ECO:0000256" key="1">
    <source>
        <dbReference type="SAM" id="SignalP"/>
    </source>
</evidence>
<organism evidence="3 4">
    <name type="scientific">Cylindrobasidium torrendii FP15055 ss-10</name>
    <dbReference type="NCBI Taxonomy" id="1314674"/>
    <lineage>
        <taxon>Eukaryota</taxon>
        <taxon>Fungi</taxon>
        <taxon>Dikarya</taxon>
        <taxon>Basidiomycota</taxon>
        <taxon>Agaricomycotina</taxon>
        <taxon>Agaricomycetes</taxon>
        <taxon>Agaricomycetidae</taxon>
        <taxon>Agaricales</taxon>
        <taxon>Marasmiineae</taxon>
        <taxon>Physalacriaceae</taxon>
        <taxon>Cylindrobasidium</taxon>
    </lineage>
</organism>
<dbReference type="InterPro" id="IPR054256">
    <property type="entry name" value="DUF6987"/>
</dbReference>
<evidence type="ECO:0000259" key="2">
    <source>
        <dbReference type="Pfam" id="PF22485"/>
    </source>
</evidence>
<evidence type="ECO:0000313" key="3">
    <source>
        <dbReference type="EMBL" id="KIY64939.1"/>
    </source>
</evidence>
<keyword evidence="1" id="KW-0732">Signal</keyword>
<feature type="signal peptide" evidence="1">
    <location>
        <begin position="1"/>
        <end position="18"/>
    </location>
</feature>
<reference evidence="3 4" key="1">
    <citation type="journal article" date="2015" name="Fungal Genet. Biol.">
        <title>Evolution of novel wood decay mechanisms in Agaricales revealed by the genome sequences of Fistulina hepatica and Cylindrobasidium torrendii.</title>
        <authorList>
            <person name="Floudas D."/>
            <person name="Held B.W."/>
            <person name="Riley R."/>
            <person name="Nagy L.G."/>
            <person name="Koehler G."/>
            <person name="Ransdell A.S."/>
            <person name="Younus H."/>
            <person name="Chow J."/>
            <person name="Chiniquy J."/>
            <person name="Lipzen A."/>
            <person name="Tritt A."/>
            <person name="Sun H."/>
            <person name="Haridas S."/>
            <person name="LaButti K."/>
            <person name="Ohm R.A."/>
            <person name="Kues U."/>
            <person name="Blanchette R.A."/>
            <person name="Grigoriev I.V."/>
            <person name="Minto R.E."/>
            <person name="Hibbett D.S."/>
        </authorList>
    </citation>
    <scope>NUCLEOTIDE SEQUENCE [LARGE SCALE GENOMIC DNA]</scope>
    <source>
        <strain evidence="3 4">FP15055 ss-10</strain>
    </source>
</reference>
<sequence length="246" mass="24191">MFFARVATLFTLGLSVAAAPIARPAHSLVEARQDEDVSAEVQSILKNLVSTTNQVLPTIVDMGDNITEEAIVPLMTTLFNALQTAKDDLTALDDGDASASGSASAAPSSTSAAAATSSAAATATSASGSAAATASSAATPAKRDVVDDAANTLSGIVSDVTKTLDPILGKLQDIPAANDLLGQLDPLLGGVVDLVNGLLPGVVDLLSGLLGDDGLLGGLLGKDGILGGLLGGNGGLLGGILGGRKH</sequence>
<dbReference type="EMBL" id="KN880611">
    <property type="protein sequence ID" value="KIY64939.1"/>
    <property type="molecule type" value="Genomic_DNA"/>
</dbReference>
<protein>
    <recommendedName>
        <fullName evidence="2">DUF6987 domain-containing protein</fullName>
    </recommendedName>
</protein>
<gene>
    <name evidence="3" type="ORF">CYLTODRAFT_456733</name>
</gene>
<proteinExistence type="predicted"/>
<feature type="chain" id="PRO_5002316690" description="DUF6987 domain-containing protein" evidence="1">
    <location>
        <begin position="19"/>
        <end position="246"/>
    </location>
</feature>
<dbReference type="Proteomes" id="UP000054007">
    <property type="component" value="Unassembled WGS sequence"/>
</dbReference>
<name>A0A0D7B429_9AGAR</name>
<keyword evidence="4" id="KW-1185">Reference proteome</keyword>